<evidence type="ECO:0000256" key="1">
    <source>
        <dbReference type="SAM" id="MobiDB-lite"/>
    </source>
</evidence>
<dbReference type="AlphaFoldDB" id="A0A194XQR6"/>
<dbReference type="Proteomes" id="UP000070700">
    <property type="component" value="Unassembled WGS sequence"/>
</dbReference>
<organism evidence="3 4">
    <name type="scientific">Mollisia scopiformis</name>
    <name type="common">Conifer needle endophyte fungus</name>
    <name type="synonym">Phialocephala scopiformis</name>
    <dbReference type="NCBI Taxonomy" id="149040"/>
    <lineage>
        <taxon>Eukaryota</taxon>
        <taxon>Fungi</taxon>
        <taxon>Dikarya</taxon>
        <taxon>Ascomycota</taxon>
        <taxon>Pezizomycotina</taxon>
        <taxon>Leotiomycetes</taxon>
        <taxon>Helotiales</taxon>
        <taxon>Mollisiaceae</taxon>
        <taxon>Mollisia</taxon>
    </lineage>
</organism>
<dbReference type="GeneID" id="28827852"/>
<dbReference type="RefSeq" id="XP_018076975.1">
    <property type="nucleotide sequence ID" value="XM_018218126.1"/>
</dbReference>
<evidence type="ECO:0000313" key="4">
    <source>
        <dbReference type="Proteomes" id="UP000070700"/>
    </source>
</evidence>
<proteinExistence type="predicted"/>
<reference evidence="3 4" key="1">
    <citation type="submission" date="2015-10" db="EMBL/GenBank/DDBJ databases">
        <title>Full genome of DAOMC 229536 Phialocephala scopiformis, a fungal endophyte of spruce producing the potent anti-insectan compound rugulosin.</title>
        <authorList>
            <consortium name="DOE Joint Genome Institute"/>
            <person name="Walker A.K."/>
            <person name="Frasz S.L."/>
            <person name="Seifert K.A."/>
            <person name="Miller J.D."/>
            <person name="Mondo S.J."/>
            <person name="Labutti K."/>
            <person name="Lipzen A."/>
            <person name="Dockter R."/>
            <person name="Kennedy M."/>
            <person name="Grigoriev I.V."/>
            <person name="Spatafora J.W."/>
        </authorList>
    </citation>
    <scope>NUCLEOTIDE SEQUENCE [LARGE SCALE GENOMIC DNA]</scope>
    <source>
        <strain evidence="3 4">CBS 120377</strain>
    </source>
</reference>
<gene>
    <name evidence="3" type="ORF">LY89DRAFT_714378</name>
</gene>
<evidence type="ECO:0000259" key="2">
    <source>
        <dbReference type="PROSITE" id="PS50097"/>
    </source>
</evidence>
<keyword evidence="4" id="KW-1185">Reference proteome</keyword>
<dbReference type="PROSITE" id="PS50097">
    <property type="entry name" value="BTB"/>
    <property type="match status" value="1"/>
</dbReference>
<dbReference type="KEGG" id="psco:LY89DRAFT_714378"/>
<dbReference type="EMBL" id="KQ947406">
    <property type="protein sequence ID" value="KUJ22620.1"/>
    <property type="molecule type" value="Genomic_DNA"/>
</dbReference>
<name>A0A194XQR6_MOLSC</name>
<feature type="compositionally biased region" description="Basic and acidic residues" evidence="1">
    <location>
        <begin position="16"/>
        <end position="29"/>
    </location>
</feature>
<feature type="region of interest" description="Disordered" evidence="1">
    <location>
        <begin position="1"/>
        <end position="31"/>
    </location>
</feature>
<accession>A0A194XQR6</accession>
<dbReference type="OrthoDB" id="194443at2759"/>
<protein>
    <recommendedName>
        <fullName evidence="2">BTB domain-containing protein</fullName>
    </recommendedName>
</protein>
<dbReference type="PANTHER" id="PTHR47843:SF2">
    <property type="entry name" value="BTB DOMAIN-CONTAINING PROTEIN"/>
    <property type="match status" value="1"/>
</dbReference>
<dbReference type="PANTHER" id="PTHR47843">
    <property type="entry name" value="BTB DOMAIN-CONTAINING PROTEIN-RELATED"/>
    <property type="match status" value="1"/>
</dbReference>
<feature type="domain" description="BTB" evidence="2">
    <location>
        <begin position="34"/>
        <end position="104"/>
    </location>
</feature>
<dbReference type="InterPro" id="IPR000210">
    <property type="entry name" value="BTB/POZ_dom"/>
</dbReference>
<dbReference type="InterPro" id="IPR011333">
    <property type="entry name" value="SKP1/BTB/POZ_sf"/>
</dbReference>
<dbReference type="SUPFAM" id="SSF54695">
    <property type="entry name" value="POZ domain"/>
    <property type="match status" value="1"/>
</dbReference>
<dbReference type="CDD" id="cd18186">
    <property type="entry name" value="BTB_POZ_ZBTB_KLHL-like"/>
    <property type="match status" value="1"/>
</dbReference>
<dbReference type="InParanoid" id="A0A194XQR6"/>
<feature type="compositionally biased region" description="Polar residues" evidence="1">
    <location>
        <begin position="1"/>
        <end position="14"/>
    </location>
</feature>
<dbReference type="Pfam" id="PF00651">
    <property type="entry name" value="BTB"/>
    <property type="match status" value="1"/>
</dbReference>
<sequence length="275" mass="32308">MSSAPNRPTESFSRPSARENRNKPRDIPEIKNPSDLATFVVGRVKKHFQIHKDVLYHHSPTSRAALNSPFNDKQSQTCQLPDVTERAFKHLFDWLYFQDIKIHQLEDEFYSDWTQEGKKNTTFEENMALAESWLLGEKFGFIEFQNLVLTKIHNITNKCHTFPSELLQYAFEHTGPENQLRKYMVALCSMGISPDYLSVHGEKFPPEFFQEMAVFMARFRDKVEDGSYHWNEDLKVKVSDYFVRTDVVVRSQIIDVDSIRRIPRMSRGSFDEERD</sequence>
<evidence type="ECO:0000313" key="3">
    <source>
        <dbReference type="EMBL" id="KUJ22620.1"/>
    </source>
</evidence>
<dbReference type="Gene3D" id="3.30.710.10">
    <property type="entry name" value="Potassium Channel Kv1.1, Chain A"/>
    <property type="match status" value="1"/>
</dbReference>